<name>A0A177MSQ5_METMH</name>
<comment type="caution">
    <text evidence="2">The sequence shown here is derived from an EMBL/GenBank/DDBJ whole genome shotgun (WGS) entry which is preliminary data.</text>
</comment>
<dbReference type="RefSeq" id="WP_064007380.1">
    <property type="nucleotide sequence ID" value="NZ_LUUG01000049.1"/>
</dbReference>
<accession>A0A177MSQ5</accession>
<keyword evidence="1" id="KW-1133">Transmembrane helix</keyword>
<dbReference type="AlphaFoldDB" id="A0A177MSQ5"/>
<dbReference type="Proteomes" id="UP000078090">
    <property type="component" value="Unassembled WGS sequence"/>
</dbReference>
<proteinExistence type="predicted"/>
<organism evidence="2 3">
    <name type="scientific">Methylomonas methanica</name>
    <dbReference type="NCBI Taxonomy" id="421"/>
    <lineage>
        <taxon>Bacteria</taxon>
        <taxon>Pseudomonadati</taxon>
        <taxon>Pseudomonadota</taxon>
        <taxon>Gammaproteobacteria</taxon>
        <taxon>Methylococcales</taxon>
        <taxon>Methylococcaceae</taxon>
        <taxon>Methylomonas</taxon>
    </lineage>
</organism>
<evidence type="ECO:0000313" key="2">
    <source>
        <dbReference type="EMBL" id="OAI07920.1"/>
    </source>
</evidence>
<evidence type="ECO:0000313" key="3">
    <source>
        <dbReference type="Proteomes" id="UP000078090"/>
    </source>
</evidence>
<protein>
    <submittedName>
        <fullName evidence="2">Uncharacterized protein</fullName>
    </submittedName>
</protein>
<feature type="transmembrane region" description="Helical" evidence="1">
    <location>
        <begin position="40"/>
        <end position="59"/>
    </location>
</feature>
<keyword evidence="1" id="KW-0812">Transmembrane</keyword>
<evidence type="ECO:0000256" key="1">
    <source>
        <dbReference type="SAM" id="Phobius"/>
    </source>
</evidence>
<gene>
    <name evidence="2" type="ORF">A1332_00565</name>
</gene>
<dbReference type="EMBL" id="LUUG01000049">
    <property type="protein sequence ID" value="OAI07920.1"/>
    <property type="molecule type" value="Genomic_DNA"/>
</dbReference>
<keyword evidence="1" id="KW-0472">Membrane</keyword>
<reference evidence="2 3" key="1">
    <citation type="submission" date="2016-03" db="EMBL/GenBank/DDBJ databases">
        <authorList>
            <person name="Ploux O."/>
        </authorList>
    </citation>
    <scope>NUCLEOTIDE SEQUENCE [LARGE SCALE GENOMIC DNA]</scope>
    <source>
        <strain evidence="2 3">R-45363</strain>
    </source>
</reference>
<sequence length="64" mass="7007">MSIVIVGLLAVAAVSGIGGWLLSSKQSQETPVKIMMFVGYFWLLAFAQLLLVALSYFGWQHFTA</sequence>